<name>A0ABV4AN51_9GAMM</name>
<keyword evidence="3" id="KW-1185">Reference proteome</keyword>
<dbReference type="InterPro" id="IPR003423">
    <property type="entry name" value="OMP_efflux"/>
</dbReference>
<accession>A0ABV4AN51</accession>
<gene>
    <name evidence="2" type="ORF">AB7878_05325</name>
</gene>
<dbReference type="PANTHER" id="PTHR30203">
    <property type="entry name" value="OUTER MEMBRANE CATION EFFLUX PROTEIN"/>
    <property type="match status" value="1"/>
</dbReference>
<proteinExistence type="inferred from homology"/>
<dbReference type="PANTHER" id="PTHR30203:SF24">
    <property type="entry name" value="BLR4935 PROTEIN"/>
    <property type="match status" value="1"/>
</dbReference>
<reference evidence="2 3" key="1">
    <citation type="submission" date="2024-07" db="EMBL/GenBank/DDBJ databases">
        <title>Molecular mechanisms and environmental adaptations of flagellar loss and biofilm growth of Rhodanobacter under environmental stress.</title>
        <authorList>
            <person name="Chen M."/>
        </authorList>
    </citation>
    <scope>NUCLEOTIDE SEQUENCE [LARGE SCALE GENOMIC DNA]</scope>
    <source>
        <strain evidence="2 3">RS22</strain>
    </source>
</reference>
<dbReference type="EMBL" id="JBGBPY010000001">
    <property type="protein sequence ID" value="MEY2181831.1"/>
    <property type="molecule type" value="Genomic_DNA"/>
</dbReference>
<comment type="caution">
    <text evidence="2">The sequence shown here is derived from an EMBL/GenBank/DDBJ whole genome shotgun (WGS) entry which is preliminary data.</text>
</comment>
<dbReference type="Gene3D" id="1.20.1600.10">
    <property type="entry name" value="Outer membrane efflux proteins (OEP)"/>
    <property type="match status" value="1"/>
</dbReference>
<evidence type="ECO:0000313" key="2">
    <source>
        <dbReference type="EMBL" id="MEY2181831.1"/>
    </source>
</evidence>
<organism evidence="2 3">
    <name type="scientific">Rhodanobacter humi</name>
    <dbReference type="NCBI Taxonomy" id="1888173"/>
    <lineage>
        <taxon>Bacteria</taxon>
        <taxon>Pseudomonadati</taxon>
        <taxon>Pseudomonadota</taxon>
        <taxon>Gammaproteobacteria</taxon>
        <taxon>Lysobacterales</taxon>
        <taxon>Rhodanobacteraceae</taxon>
        <taxon>Rhodanobacter</taxon>
    </lineage>
</organism>
<dbReference type="Proteomes" id="UP001562159">
    <property type="component" value="Unassembled WGS sequence"/>
</dbReference>
<sequence length="461" mass="48950">MILDARLPPFARAGLLTTAAATLLCACATYHPLPLGKGEGAASAAQLSVPASAMPVPELATHRFDPADGLDVTEVAMLAVANSPDLKLQRDALGIARAQAFAAGLLPDPQLGFGADFPHNSGGGLTKAYNLGLSEDVSALLLRSSRKHAANAQAEQVNLDLLWAEWQTIAQARLLFDQVQSLRAQQVELDAEQQALAPVDQAVQAALHAGNLNYDSASAGLNAMADARKRAGDNAVALHQAESDLRQLLGLAPTAPLDLVGAPYKVDPDAAQLTAALADLPKRRPDLLALQAGYRAQEATLRGAILAQFPAITVGLTRARDTSNITTNGFSIGITLPLFDRNRGNIAIETATRQQLKDDYDARLLATRSDMQRLVADLATLDRQQTAQTEHAQRLDAARTAAEQAWKNGLLDWPTYLAIRGNALAADTDLVALRQARSTAAIALEALLGRTDFVMQQASKR</sequence>
<dbReference type="InterPro" id="IPR010131">
    <property type="entry name" value="MdtP/NodT-like"/>
</dbReference>
<protein>
    <submittedName>
        <fullName evidence="2">TolC family protein</fullName>
    </submittedName>
</protein>
<comment type="similarity">
    <text evidence="1">Belongs to the outer membrane factor (OMF) (TC 1.B.17) family.</text>
</comment>
<evidence type="ECO:0000256" key="1">
    <source>
        <dbReference type="ARBA" id="ARBA00007613"/>
    </source>
</evidence>
<dbReference type="Pfam" id="PF02321">
    <property type="entry name" value="OEP"/>
    <property type="match status" value="1"/>
</dbReference>
<evidence type="ECO:0000313" key="3">
    <source>
        <dbReference type="Proteomes" id="UP001562159"/>
    </source>
</evidence>
<dbReference type="PROSITE" id="PS51257">
    <property type="entry name" value="PROKAR_LIPOPROTEIN"/>
    <property type="match status" value="1"/>
</dbReference>
<dbReference type="SUPFAM" id="SSF56954">
    <property type="entry name" value="Outer membrane efflux proteins (OEP)"/>
    <property type="match status" value="1"/>
</dbReference>